<sequence length="158" mass="16952">MTEPNGERAGLRIARVAGEAMLRDWRHVHNTIIPTDPLSLDQVRERAGRNRLEVAHLGDVLVGCSTVRPPTADRAAGDPATATVIARVLPAHRRRGFGAVLYAQGLAAARAAGAEVIETVVLASNPDGLRFALAHGFVEVETYLLPGHEVPYIDLRLG</sequence>
<dbReference type="InterPro" id="IPR000182">
    <property type="entry name" value="GNAT_dom"/>
</dbReference>
<evidence type="ECO:0000256" key="2">
    <source>
        <dbReference type="ARBA" id="ARBA00023315"/>
    </source>
</evidence>
<dbReference type="InterPro" id="IPR016181">
    <property type="entry name" value="Acyl_CoA_acyltransferase"/>
</dbReference>
<feature type="domain" description="N-acetyltransferase" evidence="3">
    <location>
        <begin position="12"/>
        <end position="158"/>
    </location>
</feature>
<dbReference type="GO" id="GO:0016746">
    <property type="term" value="F:acyltransferase activity"/>
    <property type="evidence" value="ECO:0007669"/>
    <property type="project" value="UniProtKB-KW"/>
</dbReference>
<evidence type="ECO:0000259" key="3">
    <source>
        <dbReference type="PROSITE" id="PS51186"/>
    </source>
</evidence>
<keyword evidence="1 4" id="KW-0808">Transferase</keyword>
<evidence type="ECO:0000313" key="4">
    <source>
        <dbReference type="EMBL" id="WUS59482.1"/>
    </source>
</evidence>
<keyword evidence="5" id="KW-1185">Reference proteome</keyword>
<evidence type="ECO:0000313" key="5">
    <source>
        <dbReference type="Proteomes" id="UP001432014"/>
    </source>
</evidence>
<dbReference type="Gene3D" id="3.40.630.30">
    <property type="match status" value="1"/>
</dbReference>
<dbReference type="SUPFAM" id="SSF55729">
    <property type="entry name" value="Acyl-CoA N-acyltransferases (Nat)"/>
    <property type="match status" value="1"/>
</dbReference>
<proteinExistence type="predicted"/>
<name>A0ABZ1WF10_9ACTN</name>
<evidence type="ECO:0000256" key="1">
    <source>
        <dbReference type="ARBA" id="ARBA00022679"/>
    </source>
</evidence>
<gene>
    <name evidence="4" type="ORF">OG469_30640</name>
</gene>
<dbReference type="EMBL" id="CP108482">
    <property type="protein sequence ID" value="WUS59482.1"/>
    <property type="molecule type" value="Genomic_DNA"/>
</dbReference>
<dbReference type="Pfam" id="PF00583">
    <property type="entry name" value="Acetyltransf_1"/>
    <property type="match status" value="1"/>
</dbReference>
<dbReference type="EC" id="2.3.1.-" evidence="4"/>
<dbReference type="PANTHER" id="PTHR43877">
    <property type="entry name" value="AMINOALKYLPHOSPHONATE N-ACETYLTRANSFERASE-RELATED-RELATED"/>
    <property type="match status" value="1"/>
</dbReference>
<protein>
    <submittedName>
        <fullName evidence="4">GNAT family N-acetyltransferase</fullName>
        <ecNumber evidence="4">2.3.1.-</ecNumber>
    </submittedName>
</protein>
<reference evidence="4 5" key="1">
    <citation type="submission" date="2022-10" db="EMBL/GenBank/DDBJ databases">
        <title>The complete genomes of actinobacterial strains from the NBC collection.</title>
        <authorList>
            <person name="Joergensen T.S."/>
            <person name="Alvarez Arevalo M."/>
            <person name="Sterndorff E.B."/>
            <person name="Faurdal D."/>
            <person name="Vuksanovic O."/>
            <person name="Mourched A.-S."/>
            <person name="Charusanti P."/>
            <person name="Shaw S."/>
            <person name="Blin K."/>
            <person name="Weber T."/>
        </authorList>
    </citation>
    <scope>NUCLEOTIDE SEQUENCE [LARGE SCALE GENOMIC DNA]</scope>
    <source>
        <strain evidence="4 5">NBC_01247</strain>
    </source>
</reference>
<dbReference type="PROSITE" id="PS51186">
    <property type="entry name" value="GNAT"/>
    <property type="match status" value="1"/>
</dbReference>
<keyword evidence="2 4" id="KW-0012">Acyltransferase</keyword>
<dbReference type="RefSeq" id="WP_329494417.1">
    <property type="nucleotide sequence ID" value="NZ_CP108460.1"/>
</dbReference>
<dbReference type="InterPro" id="IPR050832">
    <property type="entry name" value="Bact_Acetyltransf"/>
</dbReference>
<accession>A0ABZ1WF10</accession>
<dbReference type="Proteomes" id="UP001432014">
    <property type="component" value="Chromosome"/>
</dbReference>
<organism evidence="4 5">
    <name type="scientific">Kitasatospora herbaricolor</name>
    <dbReference type="NCBI Taxonomy" id="68217"/>
    <lineage>
        <taxon>Bacteria</taxon>
        <taxon>Bacillati</taxon>
        <taxon>Actinomycetota</taxon>
        <taxon>Actinomycetes</taxon>
        <taxon>Kitasatosporales</taxon>
        <taxon>Streptomycetaceae</taxon>
        <taxon>Kitasatospora</taxon>
    </lineage>
</organism>